<keyword evidence="1" id="KW-1133">Transmembrane helix</keyword>
<feature type="transmembrane region" description="Helical" evidence="1">
    <location>
        <begin position="138"/>
        <end position="157"/>
    </location>
</feature>
<evidence type="ECO:0000256" key="1">
    <source>
        <dbReference type="SAM" id="Phobius"/>
    </source>
</evidence>
<feature type="domain" description="EamA" evidence="2">
    <location>
        <begin position="7"/>
        <end position="151"/>
    </location>
</feature>
<feature type="transmembrane region" description="Helical" evidence="1">
    <location>
        <begin position="107"/>
        <end position="126"/>
    </location>
</feature>
<feature type="transmembrane region" description="Helical" evidence="1">
    <location>
        <begin position="47"/>
        <end position="64"/>
    </location>
</feature>
<feature type="transmembrane region" description="Helical" evidence="1">
    <location>
        <begin position="84"/>
        <end position="101"/>
    </location>
</feature>
<keyword evidence="1" id="KW-0812">Transmembrane</keyword>
<dbReference type="OrthoDB" id="3180815at2"/>
<dbReference type="KEGG" id="fpal:HYN49_07250"/>
<dbReference type="RefSeq" id="WP_108903496.1">
    <property type="nucleotide sequence ID" value="NZ_CP029187.1"/>
</dbReference>
<feature type="transmembrane region" description="Helical" evidence="1">
    <location>
        <begin position="254"/>
        <end position="274"/>
    </location>
</feature>
<accession>A0A2S1SH38</accession>
<feature type="transmembrane region" description="Helical" evidence="1">
    <location>
        <begin position="9"/>
        <end position="27"/>
    </location>
</feature>
<protein>
    <submittedName>
        <fullName evidence="3">EamA family transporter</fullName>
    </submittedName>
</protein>
<dbReference type="GO" id="GO:0016020">
    <property type="term" value="C:membrane"/>
    <property type="evidence" value="ECO:0007669"/>
    <property type="project" value="InterPro"/>
</dbReference>
<dbReference type="EMBL" id="CP029187">
    <property type="protein sequence ID" value="AWI25710.1"/>
    <property type="molecule type" value="Genomic_DNA"/>
</dbReference>
<name>A0A2S1SH38_9FLAO</name>
<evidence type="ECO:0000259" key="2">
    <source>
        <dbReference type="Pfam" id="PF00892"/>
    </source>
</evidence>
<organism evidence="3 4">
    <name type="scientific">Flavobacterium pallidum</name>
    <dbReference type="NCBI Taxonomy" id="2172098"/>
    <lineage>
        <taxon>Bacteria</taxon>
        <taxon>Pseudomonadati</taxon>
        <taxon>Bacteroidota</taxon>
        <taxon>Flavobacteriia</taxon>
        <taxon>Flavobacteriales</taxon>
        <taxon>Flavobacteriaceae</taxon>
        <taxon>Flavobacterium</taxon>
    </lineage>
</organism>
<evidence type="ECO:0000313" key="3">
    <source>
        <dbReference type="EMBL" id="AWI25710.1"/>
    </source>
</evidence>
<evidence type="ECO:0000313" key="4">
    <source>
        <dbReference type="Proteomes" id="UP000244937"/>
    </source>
</evidence>
<dbReference type="PANTHER" id="PTHR22911:SF137">
    <property type="entry name" value="SOLUTE CARRIER FAMILY 35 MEMBER G2-RELATED"/>
    <property type="match status" value="1"/>
</dbReference>
<keyword evidence="4" id="KW-1185">Reference proteome</keyword>
<dbReference type="SUPFAM" id="SSF103481">
    <property type="entry name" value="Multidrug resistance efflux transporter EmrE"/>
    <property type="match status" value="2"/>
</dbReference>
<sequence>MTNNRIMKGVFFVGLGATSYGMLATFVKMAYADKGMSGGYFTPAEVITSQFVIGIAAILLINAFQKKKNGTEVKKASAKNIRDLMITGTSTGLTSIFYYLAVKYIPVSIGIVLLMQTVWMGVLLEMFLEKKLPSKVKVLAVFIVLIGTVLATNLIQTDILPDWRGIVLGLLAAASFTTTMFTANRVAVGISSAQRSLYMLLGGAVLVFIFALATQNTQFNFDIFYKWGILVALFGTVIPPMLMNAGFPLTGIGLGSIVSSLELPVSVTMAYFLLHEQVILVQWLGILMIIAAIVVMNIKFGENDQ</sequence>
<dbReference type="Proteomes" id="UP000244937">
    <property type="component" value="Chromosome"/>
</dbReference>
<proteinExistence type="predicted"/>
<keyword evidence="1" id="KW-0472">Membrane</keyword>
<dbReference type="InterPro" id="IPR000620">
    <property type="entry name" value="EamA_dom"/>
</dbReference>
<dbReference type="InterPro" id="IPR037185">
    <property type="entry name" value="EmrE-like"/>
</dbReference>
<dbReference type="Pfam" id="PF00892">
    <property type="entry name" value="EamA"/>
    <property type="match status" value="2"/>
</dbReference>
<dbReference type="PANTHER" id="PTHR22911">
    <property type="entry name" value="ACYL-MALONYL CONDENSING ENZYME-RELATED"/>
    <property type="match status" value="1"/>
</dbReference>
<feature type="transmembrane region" description="Helical" evidence="1">
    <location>
        <begin position="195"/>
        <end position="212"/>
    </location>
</feature>
<gene>
    <name evidence="3" type="ORF">HYN49_07250</name>
</gene>
<dbReference type="AlphaFoldDB" id="A0A2S1SH38"/>
<feature type="transmembrane region" description="Helical" evidence="1">
    <location>
        <begin position="224"/>
        <end position="242"/>
    </location>
</feature>
<feature type="domain" description="EamA" evidence="2">
    <location>
        <begin position="164"/>
        <end position="297"/>
    </location>
</feature>
<reference evidence="3 4" key="1">
    <citation type="submission" date="2018-05" db="EMBL/GenBank/DDBJ databases">
        <title>Genome sequencing of Flavobacterium sp. HYN0049.</title>
        <authorList>
            <person name="Yi H."/>
            <person name="Baek C."/>
        </authorList>
    </citation>
    <scope>NUCLEOTIDE SEQUENCE [LARGE SCALE GENOMIC DNA]</scope>
    <source>
        <strain evidence="3 4">HYN0049</strain>
    </source>
</reference>
<feature type="transmembrane region" description="Helical" evidence="1">
    <location>
        <begin position="163"/>
        <end position="183"/>
    </location>
</feature>
<feature type="transmembrane region" description="Helical" evidence="1">
    <location>
        <begin position="280"/>
        <end position="298"/>
    </location>
</feature>